<accession>A0ABZ1HYM9</accession>
<dbReference type="Gene3D" id="3.40.30.120">
    <property type="match status" value="1"/>
</dbReference>
<keyword evidence="6" id="KW-1185">Reference proteome</keyword>
<keyword evidence="2" id="KW-0285">Flavoprotein</keyword>
<dbReference type="GO" id="GO:0004497">
    <property type="term" value="F:monooxygenase activity"/>
    <property type="evidence" value="ECO:0007669"/>
    <property type="project" value="UniProtKB-KW"/>
</dbReference>
<evidence type="ECO:0000256" key="2">
    <source>
        <dbReference type="ARBA" id="ARBA00022630"/>
    </source>
</evidence>
<dbReference type="EMBL" id="CP142149">
    <property type="protein sequence ID" value="WSE26485.1"/>
    <property type="molecule type" value="Genomic_DNA"/>
</dbReference>
<evidence type="ECO:0000313" key="5">
    <source>
        <dbReference type="EMBL" id="WSE26485.1"/>
    </source>
</evidence>
<protein>
    <submittedName>
        <fullName evidence="5">FAD-dependent monooxygenase</fullName>
    </submittedName>
</protein>
<feature type="domain" description="FAD-binding" evidence="4">
    <location>
        <begin position="4"/>
        <end position="357"/>
    </location>
</feature>
<dbReference type="Proteomes" id="UP001330812">
    <property type="component" value="Chromosome"/>
</dbReference>
<dbReference type="InterPro" id="IPR002938">
    <property type="entry name" value="FAD-bd"/>
</dbReference>
<dbReference type="PANTHER" id="PTHR43004">
    <property type="entry name" value="TRK SYSTEM POTASSIUM UPTAKE PROTEIN"/>
    <property type="match status" value="1"/>
</dbReference>
<name>A0ABZ1HYM9_9PSEU</name>
<gene>
    <name evidence="5" type="ORF">VSH64_26780</name>
</gene>
<organism evidence="5 6">
    <name type="scientific">Amycolatopsis rhabdoformis</name>
    <dbReference type="NCBI Taxonomy" id="1448059"/>
    <lineage>
        <taxon>Bacteria</taxon>
        <taxon>Bacillati</taxon>
        <taxon>Actinomycetota</taxon>
        <taxon>Actinomycetes</taxon>
        <taxon>Pseudonocardiales</taxon>
        <taxon>Pseudonocardiaceae</taxon>
        <taxon>Amycolatopsis</taxon>
    </lineage>
</organism>
<dbReference type="Pfam" id="PF01494">
    <property type="entry name" value="FAD_binding_3"/>
    <property type="match status" value="1"/>
</dbReference>
<dbReference type="PRINTS" id="PR00420">
    <property type="entry name" value="RNGMNOXGNASE"/>
</dbReference>
<dbReference type="RefSeq" id="WP_326565456.1">
    <property type="nucleotide sequence ID" value="NZ_CP142149.1"/>
</dbReference>
<evidence type="ECO:0000259" key="4">
    <source>
        <dbReference type="Pfam" id="PF01494"/>
    </source>
</evidence>
<reference evidence="5 6" key="1">
    <citation type="journal article" date="2015" name="Int. J. Syst. Evol. Microbiol.">
        <title>Amycolatopsis rhabdoformis sp. nov., an actinomycete isolated from a tropical forest soil.</title>
        <authorList>
            <person name="Souza W.R."/>
            <person name="Silva R.E."/>
            <person name="Goodfellow M."/>
            <person name="Busarakam K."/>
            <person name="Figueiro F.S."/>
            <person name="Ferreira D."/>
            <person name="Rodrigues-Filho E."/>
            <person name="Moraes L.A.B."/>
            <person name="Zucchi T.D."/>
        </authorList>
    </citation>
    <scope>NUCLEOTIDE SEQUENCE [LARGE SCALE GENOMIC DNA]</scope>
    <source>
        <strain evidence="5 6">NCIMB 14900</strain>
    </source>
</reference>
<evidence type="ECO:0000256" key="1">
    <source>
        <dbReference type="ARBA" id="ARBA00001974"/>
    </source>
</evidence>
<proteinExistence type="predicted"/>
<dbReference type="InterPro" id="IPR050641">
    <property type="entry name" value="RIFMO-like"/>
</dbReference>
<dbReference type="Gene3D" id="3.50.50.60">
    <property type="entry name" value="FAD/NAD(P)-binding domain"/>
    <property type="match status" value="2"/>
</dbReference>
<keyword evidence="5" id="KW-0503">Monooxygenase</keyword>
<evidence type="ECO:0000256" key="3">
    <source>
        <dbReference type="ARBA" id="ARBA00022827"/>
    </source>
</evidence>
<dbReference type="Pfam" id="PF21274">
    <property type="entry name" value="Rng_hyd_C"/>
    <property type="match status" value="1"/>
</dbReference>
<dbReference type="PANTHER" id="PTHR43004:SF19">
    <property type="entry name" value="BINDING MONOOXYGENASE, PUTATIVE (JCVI)-RELATED"/>
    <property type="match status" value="1"/>
</dbReference>
<dbReference type="InterPro" id="IPR036188">
    <property type="entry name" value="FAD/NAD-bd_sf"/>
</dbReference>
<evidence type="ECO:0000313" key="6">
    <source>
        <dbReference type="Proteomes" id="UP001330812"/>
    </source>
</evidence>
<dbReference type="SUPFAM" id="SSF51905">
    <property type="entry name" value="FAD/NAD(P)-binding domain"/>
    <property type="match status" value="1"/>
</dbReference>
<sequence>MPAIDVVIAGGGPNGLMLACELSLAGVRPLVLERLTERSQEQRANGLVGQVVRLLHRRGLYERLAQGEPRPVPQYMFGAFPLDLARLPENPVYVLPVPQQELERVLEARALELGVEIRRGHAVTGFSQDDSVRVSVAGPSGEYTVDTSFLVGADGGRSTVRKLAGIEFPGVTRVNVVSHTAHVSVPDSLRDPATGGLRVEGVGVIPPFRHFRTEKGLFVFAPFPNAAPLVSSSERDRPQVPDEVAPTLAELRASVQRVLGVDLPLDPPTGPGPHQLRRVSSGNTRLASTFRTGRVLLVGDSAHVHSAIGGPGLNLGLQDAANLAWKLAAEVRGWAPADLLDTYDAERRPVSRRVVMHTQAQGALTAPGPEVTELRELVGELLGYQDVTQHLADLLSGADIRYGDDPHPLVGRWAPELPVAAFRTARPVLVTSSASVASLASLASGWQDRVDTATATLADDVTALLIRPDGYVAWASSDAQPDATGLEKALTRWFGPVTAAG</sequence>
<keyword evidence="5" id="KW-0560">Oxidoreductase</keyword>
<comment type="cofactor">
    <cofactor evidence="1">
        <name>FAD</name>
        <dbReference type="ChEBI" id="CHEBI:57692"/>
    </cofactor>
</comment>
<keyword evidence="3" id="KW-0274">FAD</keyword>